<reference evidence="7 8" key="1">
    <citation type="journal article" date="2024" name="Plant Biotechnol. J.">
        <title>Dendrobium thyrsiflorum genome and its molecular insights into genes involved in important horticultural traits.</title>
        <authorList>
            <person name="Chen B."/>
            <person name="Wang J.Y."/>
            <person name="Zheng P.J."/>
            <person name="Li K.L."/>
            <person name="Liang Y.M."/>
            <person name="Chen X.F."/>
            <person name="Zhang C."/>
            <person name="Zhao X."/>
            <person name="He X."/>
            <person name="Zhang G.Q."/>
            <person name="Liu Z.J."/>
            <person name="Xu Q."/>
        </authorList>
    </citation>
    <scope>NUCLEOTIDE SEQUENCE [LARGE SCALE GENOMIC DNA]</scope>
    <source>
        <strain evidence="7">GZMU011</strain>
    </source>
</reference>
<dbReference type="Pfam" id="PF03171">
    <property type="entry name" value="2OG-FeII_Oxy"/>
    <property type="match status" value="1"/>
</dbReference>
<comment type="similarity">
    <text evidence="5">Belongs to the iron/ascorbate-dependent oxidoreductase family.</text>
</comment>
<comment type="cofactor">
    <cofactor evidence="1">
        <name>L-ascorbate</name>
        <dbReference type="ChEBI" id="CHEBI:38290"/>
    </cofactor>
</comment>
<evidence type="ECO:0000256" key="5">
    <source>
        <dbReference type="RuleBase" id="RU003682"/>
    </source>
</evidence>
<dbReference type="InterPro" id="IPR050231">
    <property type="entry name" value="Iron_ascorbate_oxido_reductase"/>
</dbReference>
<dbReference type="PANTHER" id="PTHR47990">
    <property type="entry name" value="2-OXOGLUTARATE (2OG) AND FE(II)-DEPENDENT OXYGENASE SUPERFAMILY PROTEIN-RELATED"/>
    <property type="match status" value="1"/>
</dbReference>
<organism evidence="7 8">
    <name type="scientific">Dendrobium thyrsiflorum</name>
    <name type="common">Pinecone-like raceme dendrobium</name>
    <name type="synonym">Orchid</name>
    <dbReference type="NCBI Taxonomy" id="117978"/>
    <lineage>
        <taxon>Eukaryota</taxon>
        <taxon>Viridiplantae</taxon>
        <taxon>Streptophyta</taxon>
        <taxon>Embryophyta</taxon>
        <taxon>Tracheophyta</taxon>
        <taxon>Spermatophyta</taxon>
        <taxon>Magnoliopsida</taxon>
        <taxon>Liliopsida</taxon>
        <taxon>Asparagales</taxon>
        <taxon>Orchidaceae</taxon>
        <taxon>Epidendroideae</taxon>
        <taxon>Malaxideae</taxon>
        <taxon>Dendrobiinae</taxon>
        <taxon>Dendrobium</taxon>
    </lineage>
</organism>
<dbReference type="Pfam" id="PF14226">
    <property type="entry name" value="DIOX_N"/>
    <property type="match status" value="1"/>
</dbReference>
<evidence type="ECO:0000313" key="8">
    <source>
        <dbReference type="Proteomes" id="UP001552299"/>
    </source>
</evidence>
<evidence type="ECO:0000256" key="2">
    <source>
        <dbReference type="ARBA" id="ARBA00022723"/>
    </source>
</evidence>
<dbReference type="EMBL" id="JANQDX010000006">
    <property type="protein sequence ID" value="KAL0923764.1"/>
    <property type="molecule type" value="Genomic_DNA"/>
</dbReference>
<keyword evidence="2 5" id="KW-0479">Metal-binding</keyword>
<protein>
    <recommendedName>
        <fullName evidence="6">Fe2OG dioxygenase domain-containing protein</fullName>
    </recommendedName>
</protein>
<keyword evidence="8" id="KW-1185">Reference proteome</keyword>
<feature type="domain" description="Fe2OG dioxygenase" evidence="6">
    <location>
        <begin position="158"/>
        <end position="264"/>
    </location>
</feature>
<evidence type="ECO:0000256" key="4">
    <source>
        <dbReference type="ARBA" id="ARBA00023004"/>
    </source>
</evidence>
<dbReference type="GO" id="GO:0016491">
    <property type="term" value="F:oxidoreductase activity"/>
    <property type="evidence" value="ECO:0007669"/>
    <property type="project" value="UniProtKB-KW"/>
</dbReference>
<name>A0ABD0VF68_DENTH</name>
<gene>
    <name evidence="7" type="ORF">M5K25_007836</name>
</gene>
<dbReference type="InterPro" id="IPR005123">
    <property type="entry name" value="Oxoglu/Fe-dep_dioxygenase_dom"/>
</dbReference>
<dbReference type="GO" id="GO:0046872">
    <property type="term" value="F:metal ion binding"/>
    <property type="evidence" value="ECO:0007669"/>
    <property type="project" value="UniProtKB-KW"/>
</dbReference>
<dbReference type="AlphaFoldDB" id="A0ABD0VF68"/>
<evidence type="ECO:0000259" key="6">
    <source>
        <dbReference type="PROSITE" id="PS51471"/>
    </source>
</evidence>
<dbReference type="Gene3D" id="2.60.120.330">
    <property type="entry name" value="B-lactam Antibiotic, Isopenicillin N Synthase, Chain"/>
    <property type="match status" value="1"/>
</dbReference>
<dbReference type="InterPro" id="IPR026992">
    <property type="entry name" value="DIOX_N"/>
</dbReference>
<dbReference type="InterPro" id="IPR027443">
    <property type="entry name" value="IPNS-like_sf"/>
</dbReference>
<sequence length="319" mass="35216">MGNSKSPNMATEAIVVPVIDLANFPAELEKLAAASTGLGCFRVINHGIPLSLLANMKETTRSLFDIPDEAKRRNATGNFVDGGYIPPNYVPNIPFYESFGIYNAASPTDVHSFCSLLDASPLQREIIVDYLGKLHILIMDLASKVAESLGLIIGKYSFKDWCCHARLNSYKFKFQEDIGCIGVPTHTDSGFLTVVQEDESVGGLEIIDANGNFISVDPLPGTLFVNMGDVGKAWSNGRLQNVKHRVICKKAMPRISIVLFLLAPKDDKIEPQAAFIDVDHPKLYQSYIYNEYRVQRRITGLRAGEILPVLNAEHQAMMP</sequence>
<accession>A0ABD0VF68</accession>
<dbReference type="Proteomes" id="UP001552299">
    <property type="component" value="Unassembled WGS sequence"/>
</dbReference>
<keyword evidence="4 5" id="KW-0408">Iron</keyword>
<keyword evidence="3 5" id="KW-0560">Oxidoreductase</keyword>
<dbReference type="PROSITE" id="PS51471">
    <property type="entry name" value="FE2OG_OXY"/>
    <property type="match status" value="1"/>
</dbReference>
<evidence type="ECO:0000256" key="3">
    <source>
        <dbReference type="ARBA" id="ARBA00023002"/>
    </source>
</evidence>
<evidence type="ECO:0000256" key="1">
    <source>
        <dbReference type="ARBA" id="ARBA00001961"/>
    </source>
</evidence>
<evidence type="ECO:0000313" key="7">
    <source>
        <dbReference type="EMBL" id="KAL0923764.1"/>
    </source>
</evidence>
<dbReference type="SUPFAM" id="SSF51197">
    <property type="entry name" value="Clavaminate synthase-like"/>
    <property type="match status" value="1"/>
</dbReference>
<comment type="caution">
    <text evidence="7">The sequence shown here is derived from an EMBL/GenBank/DDBJ whole genome shotgun (WGS) entry which is preliminary data.</text>
</comment>
<dbReference type="InterPro" id="IPR044861">
    <property type="entry name" value="IPNS-like_FE2OG_OXY"/>
</dbReference>
<proteinExistence type="inferred from homology"/>